<evidence type="ECO:0000313" key="2">
    <source>
        <dbReference type="Proteomes" id="UP000016608"/>
    </source>
</evidence>
<keyword evidence="2" id="KW-1185">Reference proteome</keyword>
<dbReference type="eggNOG" id="ENOG5030HYP">
    <property type="taxonomic scope" value="Bacteria"/>
</dbReference>
<dbReference type="AlphaFoldDB" id="U2PP72"/>
<dbReference type="EMBL" id="AWVJ01000009">
    <property type="protein sequence ID" value="ERK52340.1"/>
    <property type="molecule type" value="Genomic_DNA"/>
</dbReference>
<organism evidence="1 2">
    <name type="scientific">Eubacterium ramulus ATCC 29099</name>
    <dbReference type="NCBI Taxonomy" id="1256908"/>
    <lineage>
        <taxon>Bacteria</taxon>
        <taxon>Bacillati</taxon>
        <taxon>Bacillota</taxon>
        <taxon>Clostridia</taxon>
        <taxon>Eubacteriales</taxon>
        <taxon>Eubacteriaceae</taxon>
        <taxon>Eubacterium</taxon>
    </lineage>
</organism>
<reference evidence="1 2" key="1">
    <citation type="submission" date="2013-06" db="EMBL/GenBank/DDBJ databases">
        <authorList>
            <person name="Weinstock G."/>
            <person name="Sodergren E."/>
            <person name="Lobos E.A."/>
            <person name="Fulton L."/>
            <person name="Fulton R."/>
            <person name="Courtney L."/>
            <person name="Fronick C."/>
            <person name="O'Laughlin M."/>
            <person name="Godfrey J."/>
            <person name="Wilson R.M."/>
            <person name="Miner T."/>
            <person name="Farmer C."/>
            <person name="Delehaunty K."/>
            <person name="Cordes M."/>
            <person name="Minx P."/>
            <person name="Tomlinson C."/>
            <person name="Chen J."/>
            <person name="Wollam A."/>
            <person name="Pepin K.H."/>
            <person name="Bhonagiri V."/>
            <person name="Zhang X."/>
            <person name="Warren W."/>
            <person name="Mitreva M."/>
            <person name="Mardis E.R."/>
            <person name="Wilson R.K."/>
        </authorList>
    </citation>
    <scope>NUCLEOTIDE SEQUENCE [LARGE SCALE GENOMIC DNA]</scope>
    <source>
        <strain evidence="1 2">ATCC 29099</strain>
    </source>
</reference>
<dbReference type="Pfam" id="PF18954">
    <property type="entry name" value="DUF5697"/>
    <property type="match status" value="1"/>
</dbReference>
<proteinExistence type="predicted"/>
<protein>
    <submittedName>
        <fullName evidence="1">Uncharacterized protein</fullName>
    </submittedName>
</protein>
<gene>
    <name evidence="1" type="ORF">HMPREF0373_00156</name>
</gene>
<sequence>MERRKILEHVTNQKQVERQILELVKTYNVLYKRQIYAFFAVDGKEKFVGKALHTLLKEHLIYINEVTKTVSQHEDAYQLREKGTLKAFWVLLSLMEQKKIERHFLAEKEEYPIRIVFVGNAEIYDILYISEAEIQLVNQLFSRQKLDGCGHVVIVENPEEIPQIEIPNVIGFCTVQEEEGGVEYYRRE</sequence>
<dbReference type="PATRIC" id="fig|1256908.3.peg.140"/>
<dbReference type="HOGENOM" id="CLU_126497_0_0_9"/>
<name>U2PP72_EUBRA</name>
<dbReference type="Proteomes" id="UP000016608">
    <property type="component" value="Unassembled WGS sequence"/>
</dbReference>
<accession>U2PP72</accession>
<evidence type="ECO:0000313" key="1">
    <source>
        <dbReference type="EMBL" id="ERK52340.1"/>
    </source>
</evidence>
<comment type="caution">
    <text evidence="1">The sequence shown here is derived from an EMBL/GenBank/DDBJ whole genome shotgun (WGS) entry which is preliminary data.</text>
</comment>
<dbReference type="InterPro" id="IPR043752">
    <property type="entry name" value="DUF5697"/>
</dbReference>